<dbReference type="Proteomes" id="UP000313849">
    <property type="component" value="Unassembled WGS sequence"/>
</dbReference>
<dbReference type="Gene3D" id="3.40.50.300">
    <property type="entry name" value="P-loop containing nucleotide triphosphate hydrolases"/>
    <property type="match status" value="1"/>
</dbReference>
<organism evidence="1 2">
    <name type="scientific">Miniimonas arenae</name>
    <dbReference type="NCBI Taxonomy" id="676201"/>
    <lineage>
        <taxon>Bacteria</taxon>
        <taxon>Bacillati</taxon>
        <taxon>Actinomycetota</taxon>
        <taxon>Actinomycetes</taxon>
        <taxon>Micrococcales</taxon>
        <taxon>Beutenbergiaceae</taxon>
        <taxon>Miniimonas</taxon>
    </lineage>
</organism>
<dbReference type="InterPro" id="IPR052922">
    <property type="entry name" value="Cytidylate_Kinase-2"/>
</dbReference>
<dbReference type="InterPro" id="IPR027417">
    <property type="entry name" value="P-loop_NTPase"/>
</dbReference>
<accession>A0A5C5BI82</accession>
<proteinExistence type="predicted"/>
<dbReference type="AlphaFoldDB" id="A0A5C5BI82"/>
<protein>
    <submittedName>
        <fullName evidence="1">Toxin</fullName>
    </submittedName>
</protein>
<dbReference type="OrthoDB" id="3199600at2"/>
<keyword evidence="2" id="KW-1185">Reference proteome</keyword>
<sequence length="183" mass="20596">MRIVGVSGAGKTTLAAEAARRLGVAHLELDAVFWDRDWTFRDVEEARALVREFVAAHPDGWVADGNWRTRLEGLLEPGTPGGADLVVWLDHSRALVMSRLVRRTVRRGVLREELWHGNRENPADWIRRDPEENILLWGWTQHGPTRTRFAPRVGDPTFLRLGGRRAVAAWLDSLGPARADTLG</sequence>
<name>A0A5C5BI82_9MICO</name>
<dbReference type="SUPFAM" id="SSF52540">
    <property type="entry name" value="P-loop containing nucleoside triphosphate hydrolases"/>
    <property type="match status" value="1"/>
</dbReference>
<reference evidence="1 2" key="1">
    <citation type="submission" date="2019-06" db="EMBL/GenBank/DDBJ databases">
        <title>Draft genome sequence of Miniimonas arenae KCTC 19750T isolated from sea sand.</title>
        <authorList>
            <person name="Park S.-J."/>
        </authorList>
    </citation>
    <scope>NUCLEOTIDE SEQUENCE [LARGE SCALE GENOMIC DNA]</scope>
    <source>
        <strain evidence="1 2">KCTC 19750</strain>
    </source>
</reference>
<gene>
    <name evidence="1" type="ORF">FH969_00185</name>
</gene>
<dbReference type="PANTHER" id="PTHR37816:SF1">
    <property type="entry name" value="TOXIN"/>
    <property type="match status" value="1"/>
</dbReference>
<evidence type="ECO:0000313" key="1">
    <source>
        <dbReference type="EMBL" id="TNU77372.1"/>
    </source>
</evidence>
<dbReference type="PANTHER" id="PTHR37816">
    <property type="entry name" value="YALI0E33011P"/>
    <property type="match status" value="1"/>
</dbReference>
<evidence type="ECO:0000313" key="2">
    <source>
        <dbReference type="Proteomes" id="UP000313849"/>
    </source>
</evidence>
<dbReference type="EMBL" id="VENP01000001">
    <property type="protein sequence ID" value="TNU77372.1"/>
    <property type="molecule type" value="Genomic_DNA"/>
</dbReference>
<comment type="caution">
    <text evidence="1">The sequence shown here is derived from an EMBL/GenBank/DDBJ whole genome shotgun (WGS) entry which is preliminary data.</text>
</comment>